<protein>
    <recommendedName>
        <fullName evidence="3">Thioredoxin</fullName>
    </recommendedName>
</protein>
<gene>
    <name evidence="1" type="ORF">ABG79_00131</name>
</gene>
<comment type="caution">
    <text evidence="1">The sequence shown here is derived from an EMBL/GenBank/DDBJ whole genome shotgun (WGS) entry which is preliminary data.</text>
</comment>
<sequence length="166" mass="19404">MDFKKGVKIDEYLNQATEEQKQILTYHQEKIILSSEAVDYIKSVNKPINLVVFSENYCPDCVVTLPFITKICELNSNLDYYIFKREGNENLLNEMVGEARIPTILFLNGDFNPLSFYIEFPERLKSKFIGLNEDEKKNIINDFRNGRYYSIIEKEIIEHIKSACAN</sequence>
<accession>A0A0R3K316</accession>
<reference evidence="1 2" key="1">
    <citation type="submission" date="2015-09" db="EMBL/GenBank/DDBJ databases">
        <title>Draft genome sequence of a Caloramator mitchellensis, a moderate thermophile from the Great Artesian Basin of Australia.</title>
        <authorList>
            <person name="Patel B.K."/>
        </authorList>
    </citation>
    <scope>NUCLEOTIDE SEQUENCE [LARGE SCALE GENOMIC DNA]</scope>
    <source>
        <strain evidence="1 2">VF08</strain>
    </source>
</reference>
<organism evidence="1 2">
    <name type="scientific">Caloramator mitchellensis</name>
    <dbReference type="NCBI Taxonomy" id="908809"/>
    <lineage>
        <taxon>Bacteria</taxon>
        <taxon>Bacillati</taxon>
        <taxon>Bacillota</taxon>
        <taxon>Clostridia</taxon>
        <taxon>Eubacteriales</taxon>
        <taxon>Clostridiaceae</taxon>
        <taxon>Caloramator</taxon>
    </lineage>
</organism>
<dbReference type="Gene3D" id="3.40.30.10">
    <property type="entry name" value="Glutaredoxin"/>
    <property type="match status" value="1"/>
</dbReference>
<evidence type="ECO:0000313" key="1">
    <source>
        <dbReference type="EMBL" id="KRQ87966.1"/>
    </source>
</evidence>
<evidence type="ECO:0008006" key="3">
    <source>
        <dbReference type="Google" id="ProtNLM"/>
    </source>
</evidence>
<proteinExistence type="predicted"/>
<dbReference type="OrthoDB" id="6120799at2"/>
<dbReference type="InterPro" id="IPR036249">
    <property type="entry name" value="Thioredoxin-like_sf"/>
</dbReference>
<dbReference type="Pfam" id="PF14595">
    <property type="entry name" value="Thioredoxin_9"/>
    <property type="match status" value="1"/>
</dbReference>
<keyword evidence="2" id="KW-1185">Reference proteome</keyword>
<dbReference type="STRING" id="908809.ABG79_00131"/>
<dbReference type="AlphaFoldDB" id="A0A0R3K316"/>
<evidence type="ECO:0000313" key="2">
    <source>
        <dbReference type="Proteomes" id="UP000052015"/>
    </source>
</evidence>
<dbReference type="EMBL" id="LKHP01000001">
    <property type="protein sequence ID" value="KRQ87966.1"/>
    <property type="molecule type" value="Genomic_DNA"/>
</dbReference>
<dbReference type="Proteomes" id="UP000052015">
    <property type="component" value="Unassembled WGS sequence"/>
</dbReference>
<dbReference type="RefSeq" id="WP_057976053.1">
    <property type="nucleotide sequence ID" value="NZ_LKHP01000001.1"/>
</dbReference>
<dbReference type="SUPFAM" id="SSF52833">
    <property type="entry name" value="Thioredoxin-like"/>
    <property type="match status" value="1"/>
</dbReference>
<name>A0A0R3K316_CALMK</name>